<gene>
    <name evidence="1" type="ORF">CLW00_1014</name>
</gene>
<dbReference type="PANTHER" id="PTHR30441:SF8">
    <property type="entry name" value="DUF748 DOMAIN-CONTAINING PROTEIN"/>
    <property type="match status" value="1"/>
</dbReference>
<proteinExistence type="predicted"/>
<dbReference type="EMBL" id="PVTR01000001">
    <property type="protein sequence ID" value="PRY90345.1"/>
    <property type="molecule type" value="Genomic_DNA"/>
</dbReference>
<dbReference type="Proteomes" id="UP000238157">
    <property type="component" value="Unassembled WGS sequence"/>
</dbReference>
<sequence length="1042" mass="118260">MVPWIKKGLLALLFLPFFVIVLATILFTFHQEVIVQKALKSANEQLVGKLTINESKVSVFKEFPYISIDLRGVSFYEDKRKETKPFYEAGHLYLGFNIWEILEGKYKVKSIRISDGYVDVIQDANGGINVFAALGIQRNTSEEESKIIEFDLAKVKISNFQVSFENSLDTISYLARIDSWKSNVNKNDNNFKFNLKGNLIFDVLKAGQPTFFAEKSVNLGLNLNFDSKNQVLNINHSIIGLESANFASYGKIDFLESGVKMDLKVEGQKPDFNMFGAFLPTGVGAVLNEYQNEGEVFFKGSVKGILGYGSKPLITIEFGCENAFFQRLDNNLKVDDLRFFGFFTNGSERNLKTSELRVQNFNARPEQGVFQGELTVRNFEDPYIKVKLHADLDLGFVGEFFRLEKFEGISGQVLVTMDFDELVDLDATGADLAQLKQSIQTELILKNLEFSISDYPLPIKKVNAYAVMQDGSLSMNELSFQIEGSDFEFKGNVSDLPALFHRFDKTVNLSIEANSNKIDLAQILNRPEKKEIIHDFSTQISFAINAAEFFDFKYLPHGKLVVDNFHATLENYPHTFEDFKAELLIDENKVDIQKFSGKIDQSDFLLKATFLNYPKWFQEDLAGASTIDWSLKSSKLRLKDILFHRGVSYLPTSWGSEEFSALDLQGKINLYFLNGLHSVELLLDKLNGRTQLHPLKLEDFKGIINWNKNYFDVRGFGGKMGQSVFNFDLSLNLSDSSQSKNNYFHLSAEALDLDALMGFKGFEGEVKHAEAFNIFNIPFRDMEFSVDIKKLNYHYNWLENIKGKARTTTNHMVHVDTLGLKVARGSLGIKGYLNGSDPEKIYLHTQISAEKLDIDKLLFKLENSGKDIMINENLKGNISGTVKGKFLVYPDLTPIIDKSKAKLALTVYNGVLINFAPFTALSNYFSDRNLNMIRFDTLTNTFDLKDGELLIPNMNINSSLGFLEVSGRQSLDLDMEYQIRIPLNLVTQVGFRALFGGRSRNEVDPEQEDAIIVRNTNRRVRFLNINVQGNPDDYRVSLGRVR</sequence>
<keyword evidence="2" id="KW-1185">Reference proteome</keyword>
<dbReference type="OrthoDB" id="1489065at2"/>
<organism evidence="1 2">
    <name type="scientific">Mongoliibacter ruber</name>
    <dbReference type="NCBI Taxonomy" id="1750599"/>
    <lineage>
        <taxon>Bacteria</taxon>
        <taxon>Pseudomonadati</taxon>
        <taxon>Bacteroidota</taxon>
        <taxon>Cytophagia</taxon>
        <taxon>Cytophagales</taxon>
        <taxon>Cyclobacteriaceae</taxon>
        <taxon>Mongoliibacter</taxon>
    </lineage>
</organism>
<dbReference type="RefSeq" id="WP_106131610.1">
    <property type="nucleotide sequence ID" value="NZ_PVTR01000001.1"/>
</dbReference>
<evidence type="ECO:0000313" key="1">
    <source>
        <dbReference type="EMBL" id="PRY90345.1"/>
    </source>
</evidence>
<name>A0A2T0WUI0_9BACT</name>
<dbReference type="AlphaFoldDB" id="A0A2T0WUI0"/>
<comment type="caution">
    <text evidence="1">The sequence shown here is derived from an EMBL/GenBank/DDBJ whole genome shotgun (WGS) entry which is preliminary data.</text>
</comment>
<dbReference type="GO" id="GO:0005886">
    <property type="term" value="C:plasma membrane"/>
    <property type="evidence" value="ECO:0007669"/>
    <property type="project" value="TreeGrafter"/>
</dbReference>
<dbReference type="PANTHER" id="PTHR30441">
    <property type="entry name" value="DUF748 DOMAIN-CONTAINING PROTEIN"/>
    <property type="match status" value="1"/>
</dbReference>
<dbReference type="InterPro" id="IPR052894">
    <property type="entry name" value="AsmA-related"/>
</dbReference>
<reference evidence="1 2" key="1">
    <citation type="submission" date="2018-03" db="EMBL/GenBank/DDBJ databases">
        <title>Genomic Encyclopedia of Archaeal and Bacterial Type Strains, Phase II (KMG-II): from individual species to whole genera.</title>
        <authorList>
            <person name="Goeker M."/>
        </authorList>
    </citation>
    <scope>NUCLEOTIDE SEQUENCE [LARGE SCALE GENOMIC DNA]</scope>
    <source>
        <strain evidence="1 2">DSM 27929</strain>
    </source>
</reference>
<dbReference type="GO" id="GO:0090313">
    <property type="term" value="P:regulation of protein targeting to membrane"/>
    <property type="evidence" value="ECO:0007669"/>
    <property type="project" value="TreeGrafter"/>
</dbReference>
<protein>
    <submittedName>
        <fullName evidence="1">AsmA-like protein</fullName>
    </submittedName>
</protein>
<accession>A0A2T0WUI0</accession>
<evidence type="ECO:0000313" key="2">
    <source>
        <dbReference type="Proteomes" id="UP000238157"/>
    </source>
</evidence>